<dbReference type="InterPro" id="IPR051259">
    <property type="entry name" value="rRNA_Methyltransferase"/>
</dbReference>
<dbReference type="Pfam" id="PF00588">
    <property type="entry name" value="SpoU_methylase"/>
    <property type="match status" value="1"/>
</dbReference>
<dbReference type="InterPro" id="IPR001537">
    <property type="entry name" value="SpoU_MeTrfase"/>
</dbReference>
<dbReference type="EMBL" id="SNZR01000013">
    <property type="protein sequence ID" value="TDR89741.1"/>
    <property type="molecule type" value="Genomic_DNA"/>
</dbReference>
<evidence type="ECO:0000313" key="4">
    <source>
        <dbReference type="EMBL" id="TDR89741.1"/>
    </source>
</evidence>
<comment type="caution">
    <text evidence="4">The sequence shown here is derived from an EMBL/GenBank/DDBJ whole genome shotgun (WGS) entry which is preliminary data.</text>
</comment>
<name>A0A4R7BW10_9HYPH</name>
<dbReference type="PANTHER" id="PTHR43191:SF12">
    <property type="entry name" value="RRNA METHYLASE"/>
    <property type="match status" value="1"/>
</dbReference>
<keyword evidence="1 4" id="KW-0489">Methyltransferase</keyword>
<evidence type="ECO:0000313" key="5">
    <source>
        <dbReference type="Proteomes" id="UP000295122"/>
    </source>
</evidence>
<dbReference type="GO" id="GO:0032259">
    <property type="term" value="P:methylation"/>
    <property type="evidence" value="ECO:0007669"/>
    <property type="project" value="UniProtKB-KW"/>
</dbReference>
<protein>
    <submittedName>
        <fullName evidence="4">tRNA G18 (Ribose-2'-O)-methylase SpoU</fullName>
    </submittedName>
</protein>
<sequence>MDLIPIDDAEDPRIEPYRHIRERDLIGRDGLFIAEGEVVLRLLLSAHSRFRPLSILAAEGRAATALELRAEAERRGAIDLPIQLPIHVASRRVMDSIAGFPIHRGLLALGRRGTDPEPAALLPAGPALVLGLVGIANHDNVGGVFRNAAAFGAAAVLLDGQSCDPLYRKAIRVSVGAALTVPFSRGGSADEMVGTLAGHGFEVFALSPAGPESLHDVAWPARRALLVGTEGEGLPPSLLSRLRSVRIDMAPGFDSLNLATASGIALHAACGTVIRPSRN</sequence>
<dbReference type="AlphaFoldDB" id="A0A4R7BW10"/>
<accession>A0A4R7BW10</accession>
<keyword evidence="5" id="KW-1185">Reference proteome</keyword>
<feature type="domain" description="tRNA/rRNA methyltransferase SpoU type" evidence="3">
    <location>
        <begin position="128"/>
        <end position="267"/>
    </location>
</feature>
<dbReference type="Proteomes" id="UP000295122">
    <property type="component" value="Unassembled WGS sequence"/>
</dbReference>
<dbReference type="GO" id="GO:0008173">
    <property type="term" value="F:RNA methyltransferase activity"/>
    <property type="evidence" value="ECO:0007669"/>
    <property type="project" value="InterPro"/>
</dbReference>
<evidence type="ECO:0000259" key="3">
    <source>
        <dbReference type="Pfam" id="PF00588"/>
    </source>
</evidence>
<dbReference type="CDD" id="cd18095">
    <property type="entry name" value="SpoU-like_rRNA-MTase"/>
    <property type="match status" value="1"/>
</dbReference>
<keyword evidence="2" id="KW-0808">Transferase</keyword>
<dbReference type="InterPro" id="IPR029028">
    <property type="entry name" value="Alpha/beta_knot_MTases"/>
</dbReference>
<dbReference type="PANTHER" id="PTHR43191">
    <property type="entry name" value="RRNA METHYLTRANSFERASE 3"/>
    <property type="match status" value="1"/>
</dbReference>
<gene>
    <name evidence="4" type="ORF">EV668_2576</name>
</gene>
<dbReference type="InterPro" id="IPR029026">
    <property type="entry name" value="tRNA_m1G_MTases_N"/>
</dbReference>
<evidence type="ECO:0000256" key="1">
    <source>
        <dbReference type="ARBA" id="ARBA00022603"/>
    </source>
</evidence>
<proteinExistence type="predicted"/>
<dbReference type="SUPFAM" id="SSF75217">
    <property type="entry name" value="alpha/beta knot"/>
    <property type="match status" value="1"/>
</dbReference>
<dbReference type="Gene3D" id="3.40.1280.10">
    <property type="match status" value="1"/>
</dbReference>
<dbReference type="SUPFAM" id="SSF55315">
    <property type="entry name" value="L30e-like"/>
    <property type="match status" value="1"/>
</dbReference>
<dbReference type="GO" id="GO:0003723">
    <property type="term" value="F:RNA binding"/>
    <property type="evidence" value="ECO:0007669"/>
    <property type="project" value="InterPro"/>
</dbReference>
<evidence type="ECO:0000256" key="2">
    <source>
        <dbReference type="ARBA" id="ARBA00022679"/>
    </source>
</evidence>
<organism evidence="4 5">
    <name type="scientific">Enterovirga rhinocerotis</name>
    <dbReference type="NCBI Taxonomy" id="1339210"/>
    <lineage>
        <taxon>Bacteria</taxon>
        <taxon>Pseudomonadati</taxon>
        <taxon>Pseudomonadota</taxon>
        <taxon>Alphaproteobacteria</taxon>
        <taxon>Hyphomicrobiales</taxon>
        <taxon>Methylobacteriaceae</taxon>
        <taxon>Enterovirga</taxon>
    </lineage>
</organism>
<dbReference type="RefSeq" id="WP_245513144.1">
    <property type="nucleotide sequence ID" value="NZ_SNZR01000013.1"/>
</dbReference>
<reference evidence="4 5" key="1">
    <citation type="submission" date="2019-03" db="EMBL/GenBank/DDBJ databases">
        <title>Genomic Encyclopedia of Type Strains, Phase IV (KMG-IV): sequencing the most valuable type-strain genomes for metagenomic binning, comparative biology and taxonomic classification.</title>
        <authorList>
            <person name="Goeker M."/>
        </authorList>
    </citation>
    <scope>NUCLEOTIDE SEQUENCE [LARGE SCALE GENOMIC DNA]</scope>
    <source>
        <strain evidence="4 5">DSM 25903</strain>
    </source>
</reference>
<dbReference type="InterPro" id="IPR029064">
    <property type="entry name" value="Ribosomal_eL30-like_sf"/>
</dbReference>
<dbReference type="GO" id="GO:0006396">
    <property type="term" value="P:RNA processing"/>
    <property type="evidence" value="ECO:0007669"/>
    <property type="project" value="InterPro"/>
</dbReference>